<evidence type="ECO:0000313" key="2">
    <source>
        <dbReference type="Proteomes" id="UP000675881"/>
    </source>
</evidence>
<reference evidence="1" key="1">
    <citation type="submission" date="2021-02" db="EMBL/GenBank/DDBJ databases">
        <authorList>
            <person name="Bekaert M."/>
        </authorList>
    </citation>
    <scope>NUCLEOTIDE SEQUENCE</scope>
    <source>
        <strain evidence="1">IoA-00</strain>
    </source>
</reference>
<dbReference type="InterPro" id="IPR005312">
    <property type="entry name" value="DUF1759"/>
</dbReference>
<dbReference type="Proteomes" id="UP000675881">
    <property type="component" value="Chromosome 6"/>
</dbReference>
<organism evidence="1 2">
    <name type="scientific">Lepeophtheirus salmonis</name>
    <name type="common">Salmon louse</name>
    <name type="synonym">Caligus salmonis</name>
    <dbReference type="NCBI Taxonomy" id="72036"/>
    <lineage>
        <taxon>Eukaryota</taxon>
        <taxon>Metazoa</taxon>
        <taxon>Ecdysozoa</taxon>
        <taxon>Arthropoda</taxon>
        <taxon>Crustacea</taxon>
        <taxon>Multicrustacea</taxon>
        <taxon>Hexanauplia</taxon>
        <taxon>Copepoda</taxon>
        <taxon>Siphonostomatoida</taxon>
        <taxon>Caligidae</taxon>
        <taxon>Lepeophtheirus</taxon>
    </lineage>
</organism>
<evidence type="ECO:0000313" key="1">
    <source>
        <dbReference type="EMBL" id="CAF2977915.1"/>
    </source>
</evidence>
<proteinExistence type="predicted"/>
<keyword evidence="2" id="KW-1185">Reference proteome</keyword>
<sequence>MVSKINTYVKNLKESKIAFKLIESKSIKDEQEEELKHARELPNIQSTNFCNESSLFNAVRRIQFASFDGALTEFSCWRESFEELIILSNMYPLLKFSYLKNCLKDELLSRVVSLSINKMGYDEAMKLLETFEW</sequence>
<gene>
    <name evidence="1" type="ORF">LSAA_11457</name>
</gene>
<protein>
    <submittedName>
        <fullName evidence="1">(salmon louse) hypothetical protein</fullName>
    </submittedName>
</protein>
<accession>A0A7R8CZP7</accession>
<dbReference type="AlphaFoldDB" id="A0A7R8CZP7"/>
<name>A0A7R8CZP7_LEPSM</name>
<dbReference type="Pfam" id="PF03564">
    <property type="entry name" value="DUF1759"/>
    <property type="match status" value="1"/>
</dbReference>
<dbReference type="EMBL" id="HG994585">
    <property type="protein sequence ID" value="CAF2977915.1"/>
    <property type="molecule type" value="Genomic_DNA"/>
</dbReference>